<evidence type="ECO:0000256" key="1">
    <source>
        <dbReference type="SAM" id="SignalP"/>
    </source>
</evidence>
<dbReference type="EMBL" id="JBEAAL010000010">
    <property type="protein sequence ID" value="MEQ1406295.1"/>
    <property type="molecule type" value="Genomic_DNA"/>
</dbReference>
<sequence>MSLCHSVVKLMRLIATAAVFAYSSSFAAAQSVPASDKLGVPGPIVFEGIEYRLAWTSQPSAGYVKQEYLPAGERLDSYASMIILERAGGTDVESAVAGQLEMLAKRKGSDPLLRVDLQEPSENGQVLLDFMLSDSSTSTLIVEWNAYRYFPVSMSDGTRGVALFAISRRGYGKAARDFFTDLTNTRMDTIQALRVYDLRALSGTQAAQGGKQVDPSASNASPGAFATVLKPGMSYAEFRAAALNAGWTPHVEPECRANVYGRNGGPDDGTNICTQLPELEACSGDGHCSMVFEDGGSGKRMGVTTYGDYLKWNVPGEESELAVLDWNYK</sequence>
<gene>
    <name evidence="2" type="ORF">ABK249_15275</name>
</gene>
<proteinExistence type="predicted"/>
<keyword evidence="1" id="KW-0732">Signal</keyword>
<protein>
    <submittedName>
        <fullName evidence="2">Uncharacterized protein</fullName>
    </submittedName>
</protein>
<feature type="signal peptide" evidence="1">
    <location>
        <begin position="1"/>
        <end position="27"/>
    </location>
</feature>
<evidence type="ECO:0000313" key="2">
    <source>
        <dbReference type="EMBL" id="MEQ1406295.1"/>
    </source>
</evidence>
<comment type="caution">
    <text evidence="2">The sequence shown here is derived from an EMBL/GenBank/DDBJ whole genome shotgun (WGS) entry which is preliminary data.</text>
</comment>
<dbReference type="RefSeq" id="WP_227702507.1">
    <property type="nucleotide sequence ID" value="NZ_JBEAAL010000010.1"/>
</dbReference>
<feature type="chain" id="PRO_5047418071" evidence="1">
    <location>
        <begin position="28"/>
        <end position="329"/>
    </location>
</feature>
<reference evidence="2 3" key="1">
    <citation type="submission" date="2024-05" db="EMBL/GenBank/DDBJ databases">
        <title>Neorhizobium sp. Rsf11, a plant growth promoting and heavy metal resistant PAH-degrader.</title>
        <authorList>
            <person name="Golubev S.N."/>
            <person name="Muratova A.Y."/>
            <person name="Markelova M.I."/>
        </authorList>
    </citation>
    <scope>NUCLEOTIDE SEQUENCE [LARGE SCALE GENOMIC DNA]</scope>
    <source>
        <strain evidence="2 3">Rsf11</strain>
    </source>
</reference>
<organism evidence="2 3">
    <name type="scientific">Neorhizobium phenanthreniclasticum</name>
    <dbReference type="NCBI Taxonomy" id="3157917"/>
    <lineage>
        <taxon>Bacteria</taxon>
        <taxon>Pseudomonadati</taxon>
        <taxon>Pseudomonadota</taxon>
        <taxon>Alphaproteobacteria</taxon>
        <taxon>Hyphomicrobiales</taxon>
        <taxon>Rhizobiaceae</taxon>
        <taxon>Rhizobium/Agrobacterium group</taxon>
        <taxon>Neorhizobium</taxon>
    </lineage>
</organism>
<accession>A0ABV0M5K1</accession>
<evidence type="ECO:0000313" key="3">
    <source>
        <dbReference type="Proteomes" id="UP001496627"/>
    </source>
</evidence>
<keyword evidence="3" id="KW-1185">Reference proteome</keyword>
<dbReference type="Proteomes" id="UP001496627">
    <property type="component" value="Unassembled WGS sequence"/>
</dbReference>
<name>A0ABV0M5K1_9HYPH</name>